<name>A0A8K0DKU3_IGNLU</name>
<dbReference type="EMBL" id="VTPC01000598">
    <property type="protein sequence ID" value="KAF2905137.1"/>
    <property type="molecule type" value="Genomic_DNA"/>
</dbReference>
<comment type="caution">
    <text evidence="2">The sequence shown here is derived from an EMBL/GenBank/DDBJ whole genome shotgun (WGS) entry which is preliminary data.</text>
</comment>
<gene>
    <name evidence="2" type="ORF">ILUMI_01045</name>
</gene>
<protein>
    <submittedName>
        <fullName evidence="2">Uncharacterized protein</fullName>
    </submittedName>
</protein>
<accession>A0A8K0DKU3</accession>
<dbReference type="AlphaFoldDB" id="A0A8K0DKU3"/>
<organism evidence="2 3">
    <name type="scientific">Ignelater luminosus</name>
    <name type="common">Cucubano</name>
    <name type="synonym">Pyrophorus luminosus</name>
    <dbReference type="NCBI Taxonomy" id="2038154"/>
    <lineage>
        <taxon>Eukaryota</taxon>
        <taxon>Metazoa</taxon>
        <taxon>Ecdysozoa</taxon>
        <taxon>Arthropoda</taxon>
        <taxon>Hexapoda</taxon>
        <taxon>Insecta</taxon>
        <taxon>Pterygota</taxon>
        <taxon>Neoptera</taxon>
        <taxon>Endopterygota</taxon>
        <taxon>Coleoptera</taxon>
        <taxon>Polyphaga</taxon>
        <taxon>Elateriformia</taxon>
        <taxon>Elateroidea</taxon>
        <taxon>Elateridae</taxon>
        <taxon>Agrypninae</taxon>
        <taxon>Pyrophorini</taxon>
        <taxon>Ignelater</taxon>
    </lineage>
</organism>
<feature type="compositionally biased region" description="Low complexity" evidence="1">
    <location>
        <begin position="336"/>
        <end position="347"/>
    </location>
</feature>
<feature type="region of interest" description="Disordered" evidence="1">
    <location>
        <begin position="561"/>
        <end position="622"/>
    </location>
</feature>
<feature type="compositionally biased region" description="Polar residues" evidence="1">
    <location>
        <begin position="349"/>
        <end position="390"/>
    </location>
</feature>
<reference evidence="2" key="1">
    <citation type="submission" date="2019-08" db="EMBL/GenBank/DDBJ databases">
        <title>The genome of the North American firefly Photinus pyralis.</title>
        <authorList>
            <consortium name="Photinus pyralis genome working group"/>
            <person name="Fallon T.R."/>
            <person name="Sander Lower S.E."/>
            <person name="Weng J.-K."/>
        </authorList>
    </citation>
    <scope>NUCLEOTIDE SEQUENCE</scope>
    <source>
        <strain evidence="2">TRF0915ILg1</strain>
        <tissue evidence="2">Whole body</tissue>
    </source>
</reference>
<feature type="region of interest" description="Disordered" evidence="1">
    <location>
        <begin position="315"/>
        <end position="390"/>
    </location>
</feature>
<sequence length="725" mass="81914">MTSCFLHKSNWTPSEAFRLFLQAKVVDKFTNVYAQQRNGPGDVTKHIDAPCTKRGPSRYPANLHENLRYDRLDQLIVYQVLCKKKVNLGARNAALDYTPKDCQQKGHNSNDYQKDTKIAKVKVTMAALKCLVFLLAFALAHSQMTYPYQNTYPTAPVQQNYYPSQYGLETVRSYPLPTRYVRSINLQVQPSYGYPLRYPYGTAFPVQPRPGFPNAAAPPPFGNSQIYPVNRPNYPQIYPITPSNYPSPTGGSQIYPVNQPNNPVIINPPYPPFGSFYPQFPNYPYPSYPSYPFQSNFPNYPDPFAHIPTEIIDVDENGNFNPESSWEDSLPKVEISSSQHSTSSEPSRPVSTQIIESNPIQTTITRTFDSQSSEPKVDVQYTNSDSNSGSGTLRAGKDWLYGVLNRHRNISLKDPEKTSIAPAKRFNRTAVSKFYGPVNFIYEKHNLFPNDIYNVDETGVLTFPNKQSKVVALRGKNKWAVCPWLKEEAAVMQAAITGFKKTGIYPFNRDVFPEHLFAPFETTERPQTAELLQAAKDLESQSSTSFCGSLFSISPRMLMPSPQEEQRVRTKNNRIKGKTALLTSSPYKQEKKTPKRRLFNPTQDKKGSKTKKGKKKEKTANEIKTNKEEKKVIQKLSLDEEDHEACMFCNVVIQEEGEECAEGQIRIEGKCSNRTRNVIQVPGKCPEGQDVGANNECFSEFKLPIPEGRIIAPPERGQSGRSSSY</sequence>
<evidence type="ECO:0000313" key="3">
    <source>
        <dbReference type="Proteomes" id="UP000801492"/>
    </source>
</evidence>
<dbReference type="Proteomes" id="UP000801492">
    <property type="component" value="Unassembled WGS sequence"/>
</dbReference>
<evidence type="ECO:0000256" key="1">
    <source>
        <dbReference type="SAM" id="MobiDB-lite"/>
    </source>
</evidence>
<keyword evidence="3" id="KW-1185">Reference proteome</keyword>
<feature type="compositionally biased region" description="Basic residues" evidence="1">
    <location>
        <begin position="608"/>
        <end position="617"/>
    </location>
</feature>
<evidence type="ECO:0000313" key="2">
    <source>
        <dbReference type="EMBL" id="KAF2905137.1"/>
    </source>
</evidence>
<proteinExistence type="predicted"/>
<dbReference type="OrthoDB" id="6784548at2759"/>